<keyword evidence="3" id="KW-0804">Transcription</keyword>
<comment type="caution">
    <text evidence="5">The sequence shown here is derived from an EMBL/GenBank/DDBJ whole genome shotgun (WGS) entry which is preliminary data.</text>
</comment>
<feature type="domain" description="HTH merR-type" evidence="4">
    <location>
        <begin position="16"/>
        <end position="85"/>
    </location>
</feature>
<name>A0A4R1F4R8_9GAMM</name>
<gene>
    <name evidence="5" type="ORF">EV695_1109</name>
</gene>
<keyword evidence="6" id="KW-1185">Reference proteome</keyword>
<dbReference type="PROSITE" id="PS50937">
    <property type="entry name" value="HTH_MERR_2"/>
    <property type="match status" value="1"/>
</dbReference>
<reference evidence="5 6" key="1">
    <citation type="submission" date="2019-03" db="EMBL/GenBank/DDBJ databases">
        <title>Genomic Encyclopedia of Type Strains, Phase IV (KMG-IV): sequencing the most valuable type-strain genomes for metagenomic binning, comparative biology and taxonomic classification.</title>
        <authorList>
            <person name="Goeker M."/>
        </authorList>
    </citation>
    <scope>NUCLEOTIDE SEQUENCE [LARGE SCALE GENOMIC DNA]</scope>
    <source>
        <strain evidence="5 6">DSM 24830</strain>
    </source>
</reference>
<proteinExistence type="predicted"/>
<dbReference type="Gene3D" id="3.40.50.280">
    <property type="entry name" value="Cobalamin-binding domain"/>
    <property type="match status" value="1"/>
</dbReference>
<dbReference type="PANTHER" id="PTHR30204:SF67">
    <property type="entry name" value="HTH-TYPE TRANSCRIPTIONAL REGULATOR MLRA-RELATED"/>
    <property type="match status" value="1"/>
</dbReference>
<protein>
    <submittedName>
        <fullName evidence="5">DNA-binding transcriptional MerR regulator</fullName>
    </submittedName>
</protein>
<dbReference type="SUPFAM" id="SSF46955">
    <property type="entry name" value="Putative DNA-binding domain"/>
    <property type="match status" value="1"/>
</dbReference>
<dbReference type="Gene3D" id="1.10.1660.10">
    <property type="match status" value="1"/>
</dbReference>
<keyword evidence="1" id="KW-0805">Transcription regulation</keyword>
<dbReference type="EMBL" id="SMFQ01000002">
    <property type="protein sequence ID" value="TCJ89247.1"/>
    <property type="molecule type" value="Genomic_DNA"/>
</dbReference>
<dbReference type="RefSeq" id="WP_131904886.1">
    <property type="nucleotide sequence ID" value="NZ_BAAAFU010000008.1"/>
</dbReference>
<dbReference type="InterPro" id="IPR009061">
    <property type="entry name" value="DNA-bd_dom_put_sf"/>
</dbReference>
<evidence type="ECO:0000256" key="1">
    <source>
        <dbReference type="ARBA" id="ARBA00023015"/>
    </source>
</evidence>
<dbReference type="InterPro" id="IPR000551">
    <property type="entry name" value="MerR-type_HTH_dom"/>
</dbReference>
<dbReference type="SMART" id="SM00422">
    <property type="entry name" value="HTH_MERR"/>
    <property type="match status" value="1"/>
</dbReference>
<evidence type="ECO:0000313" key="5">
    <source>
        <dbReference type="EMBL" id="TCJ89247.1"/>
    </source>
</evidence>
<accession>A0A4R1F4R8</accession>
<dbReference type="PANTHER" id="PTHR30204">
    <property type="entry name" value="REDOX-CYCLING DRUG-SENSING TRANSCRIPTIONAL ACTIVATOR SOXR"/>
    <property type="match status" value="1"/>
</dbReference>
<dbReference type="GO" id="GO:0003700">
    <property type="term" value="F:DNA-binding transcription factor activity"/>
    <property type="evidence" value="ECO:0007669"/>
    <property type="project" value="InterPro"/>
</dbReference>
<dbReference type="CDD" id="cd01104">
    <property type="entry name" value="HTH_MlrA-CarA"/>
    <property type="match status" value="1"/>
</dbReference>
<dbReference type="GO" id="GO:0003677">
    <property type="term" value="F:DNA binding"/>
    <property type="evidence" value="ECO:0007669"/>
    <property type="project" value="UniProtKB-KW"/>
</dbReference>
<organism evidence="5 6">
    <name type="scientific">Cocleimonas flava</name>
    <dbReference type="NCBI Taxonomy" id="634765"/>
    <lineage>
        <taxon>Bacteria</taxon>
        <taxon>Pseudomonadati</taxon>
        <taxon>Pseudomonadota</taxon>
        <taxon>Gammaproteobacteria</taxon>
        <taxon>Thiotrichales</taxon>
        <taxon>Thiotrichaceae</taxon>
        <taxon>Cocleimonas</taxon>
    </lineage>
</organism>
<keyword evidence="2 5" id="KW-0238">DNA-binding</keyword>
<dbReference type="AlphaFoldDB" id="A0A4R1F4R8"/>
<evidence type="ECO:0000259" key="4">
    <source>
        <dbReference type="PROSITE" id="PS50937"/>
    </source>
</evidence>
<evidence type="ECO:0000256" key="3">
    <source>
        <dbReference type="ARBA" id="ARBA00023163"/>
    </source>
</evidence>
<dbReference type="InterPro" id="IPR047057">
    <property type="entry name" value="MerR_fam"/>
</dbReference>
<dbReference type="OrthoDB" id="9800334at2"/>
<dbReference type="Proteomes" id="UP000294887">
    <property type="component" value="Unassembled WGS sequence"/>
</dbReference>
<sequence length="343" mass="38523">MNEDLDSLLPASEEGFYPIRTVSEVTGVNAITLRAWERRYGLFKPQRTPKGHRLYSQQDILRIQQVLQLLEKGVSIGRVSNALNKEAKLEDLKDITLQNDIVKTEDNLLAADQQKTETPSENQWKIYKDKLMAAVNSYDLETLERLNHEIFSLYPIEIINHSLLKPLLHELRSQADQLQSLSGNYHFYWQFLQQRIGGLFLKSTLQNRGKKILLMAYGDPQANVELMLFGLPLLTHGYRVVVLGSDIPFDAIPMTLSRASCDALIIYSAVPSTNALSTPEENEPAHATEMITSIKAVADSQKIPVFIAGQHSETETKNLLESGLVLLADNAIEQLKVIDATLA</sequence>
<evidence type="ECO:0000313" key="6">
    <source>
        <dbReference type="Proteomes" id="UP000294887"/>
    </source>
</evidence>
<dbReference type="Pfam" id="PF13411">
    <property type="entry name" value="MerR_1"/>
    <property type="match status" value="1"/>
</dbReference>
<evidence type="ECO:0000256" key="2">
    <source>
        <dbReference type="ARBA" id="ARBA00023125"/>
    </source>
</evidence>